<dbReference type="Proteomes" id="UP000829196">
    <property type="component" value="Unassembled WGS sequence"/>
</dbReference>
<dbReference type="AlphaFoldDB" id="A0A8T3BUN0"/>
<dbReference type="EMBL" id="JAGYWB010000006">
    <property type="protein sequence ID" value="KAI0519371.1"/>
    <property type="molecule type" value="Genomic_DNA"/>
</dbReference>
<reference evidence="2" key="1">
    <citation type="journal article" date="2022" name="Front. Genet.">
        <title>Chromosome-Scale Assembly of the Dendrobium nobile Genome Provides Insights Into the Molecular Mechanism of the Biosynthesis of the Medicinal Active Ingredient of Dendrobium.</title>
        <authorList>
            <person name="Xu Q."/>
            <person name="Niu S.-C."/>
            <person name="Li K.-L."/>
            <person name="Zheng P.-J."/>
            <person name="Zhang X.-J."/>
            <person name="Jia Y."/>
            <person name="Liu Y."/>
            <person name="Niu Y.-X."/>
            <person name="Yu L.-H."/>
            <person name="Chen D.-F."/>
            <person name="Zhang G.-Q."/>
        </authorList>
    </citation>
    <scope>NUCLEOTIDE SEQUENCE</scope>
    <source>
        <tissue evidence="2">Leaf</tissue>
    </source>
</reference>
<name>A0A8T3BUN0_DENNO</name>
<gene>
    <name evidence="2" type="ORF">KFK09_006817</name>
</gene>
<evidence type="ECO:0000313" key="2">
    <source>
        <dbReference type="EMBL" id="KAI0519371.1"/>
    </source>
</evidence>
<protein>
    <submittedName>
        <fullName evidence="2">Uncharacterized protein</fullName>
    </submittedName>
</protein>
<evidence type="ECO:0000313" key="3">
    <source>
        <dbReference type="Proteomes" id="UP000829196"/>
    </source>
</evidence>
<sequence>MSGRGRSYGRKPLSDGVRSSGSVEVRRPPFRFIDAEKARIEACEGFSGIDVNGAACTVLFGEISGRYRGFDSPRCGAIRRLLQDFCRICGIRRASTGFLPAFMDPTGGFLYLWPYASSFGGLVEGVDADDLNPYVCIRSMAKIHRSRASCIADLSMTEST</sequence>
<organism evidence="2 3">
    <name type="scientific">Dendrobium nobile</name>
    <name type="common">Orchid</name>
    <dbReference type="NCBI Taxonomy" id="94219"/>
    <lineage>
        <taxon>Eukaryota</taxon>
        <taxon>Viridiplantae</taxon>
        <taxon>Streptophyta</taxon>
        <taxon>Embryophyta</taxon>
        <taxon>Tracheophyta</taxon>
        <taxon>Spermatophyta</taxon>
        <taxon>Magnoliopsida</taxon>
        <taxon>Liliopsida</taxon>
        <taxon>Asparagales</taxon>
        <taxon>Orchidaceae</taxon>
        <taxon>Epidendroideae</taxon>
        <taxon>Malaxideae</taxon>
        <taxon>Dendrobiinae</taxon>
        <taxon>Dendrobium</taxon>
    </lineage>
</organism>
<evidence type="ECO:0000256" key="1">
    <source>
        <dbReference type="SAM" id="MobiDB-lite"/>
    </source>
</evidence>
<keyword evidence="3" id="KW-1185">Reference proteome</keyword>
<accession>A0A8T3BUN0</accession>
<proteinExistence type="predicted"/>
<feature type="region of interest" description="Disordered" evidence="1">
    <location>
        <begin position="1"/>
        <end position="22"/>
    </location>
</feature>
<comment type="caution">
    <text evidence="2">The sequence shown here is derived from an EMBL/GenBank/DDBJ whole genome shotgun (WGS) entry which is preliminary data.</text>
</comment>